<evidence type="ECO:0000313" key="2">
    <source>
        <dbReference type="Proteomes" id="UP000040578"/>
    </source>
</evidence>
<evidence type="ECO:0000313" key="1">
    <source>
        <dbReference type="EMBL" id="CNE38311.1"/>
    </source>
</evidence>
<keyword evidence="2" id="KW-1185">Reference proteome</keyword>
<protein>
    <submittedName>
        <fullName evidence="1">Uncharacterized protein</fullName>
    </submittedName>
</protein>
<gene>
    <name evidence="1" type="ORF">ERS137967_01422</name>
</gene>
<sequence>MPLYPLAPNNRQASIESQLIANATTPEERAEVKNLFAQIKMLHNVPESQVVVPTGRPNIKNIFLQGLLAQGGMSLTSGRAAPGLIAEHGANPIAQTLGQVRNLQPEIATAPILLTKEIKPRMPRYAVFSPKTTPKPPVLDDVKIVKMFDFSCMNNGENLTFAQILRQIGKTLRQPITMMTVESKNIDSWNKGQGCPTDQQIEEATNITAKVDSITSQLLTFLPGSQPLAIAQYIVGPLLEHAANDLEGKPTSPEEELNLLQQVTQQAKFSIGASTHSEQQRLCTKPISEPKLPQVDLPKFHLKDGVNHIKLAINGKRHDVPLLEHKGKSFAVLPKGKNGGERRQQVYFSHLSQEWKTTGDGKFIRFSKLDQRVAHELSLNSHHRHKAADGNTNVYSVHNPFPSPPQRLQAIELYGRLVPYRYDAASHEQFVYDARQPESVGHKVEYANKEWHIKAPVSLDVVPELSTAIGKYDIQPLRLNEAKLSAPNHFGIQRTSNGKQVLKIDGKHYSISQQGKQLVLGHRNNIPIELASEGGHKVKLGLANTGTAGNKAFNLVDLPIIGKPLKVKMARKVITKSLPMAKAKIQLTLEAMDKPELREQVKLAQKAYFGREFPLKPQHEIILRKTLNHIKSDLEHISDRNFSFDSRVGSKNTVAELSKDQYRQLGRNPNSKIINVGRDGFHTYYKMMGKSKQAVADVLIHELSHGAPNSLDFVYIGTQQQTKVGNVDVFELINLGNNNLNSPGAGQAPESVYAGSDLKDFNSINTSGSKGLKNADSIAQYVSFLSKAERNPDAFNQDYQSLLTAAKNSNDFQQRVEESVPVSRSRRAIESIYQPPSGLLLAIERNSGRYHLYRPL</sequence>
<organism evidence="1 2">
    <name type="scientific">Yersinia nurmii</name>
    <dbReference type="NCBI Taxonomy" id="685706"/>
    <lineage>
        <taxon>Bacteria</taxon>
        <taxon>Pseudomonadati</taxon>
        <taxon>Pseudomonadota</taxon>
        <taxon>Gammaproteobacteria</taxon>
        <taxon>Enterobacterales</taxon>
        <taxon>Yersiniaceae</taxon>
        <taxon>Yersinia</taxon>
    </lineage>
</organism>
<name>A0ABM9S780_9GAMM</name>
<comment type="caution">
    <text evidence="1">The sequence shown here is derived from an EMBL/GenBank/DDBJ whole genome shotgun (WGS) entry which is preliminary data.</text>
</comment>
<dbReference type="Proteomes" id="UP000040578">
    <property type="component" value="Unassembled WGS sequence"/>
</dbReference>
<dbReference type="RefSeq" id="WP_049597579.1">
    <property type="nucleotide sequence ID" value="NZ_CPYD01000004.1"/>
</dbReference>
<reference evidence="1 2" key="1">
    <citation type="submission" date="2015-03" db="EMBL/GenBank/DDBJ databases">
        <authorList>
            <consortium name="Pathogen Informatics"/>
            <person name="Murphy D."/>
        </authorList>
    </citation>
    <scope>NUCLEOTIDE SEQUENCE [LARGE SCALE GENOMIC DNA]</scope>
    <source>
        <strain evidence="2">type strain: CIP110231</strain>
    </source>
</reference>
<dbReference type="EMBL" id="CPYD01000004">
    <property type="protein sequence ID" value="CNE38311.1"/>
    <property type="molecule type" value="Genomic_DNA"/>
</dbReference>
<proteinExistence type="predicted"/>
<accession>A0ABM9S780</accession>